<protein>
    <recommendedName>
        <fullName evidence="7">Putative nickel-responsive regulator</fullName>
    </recommendedName>
</protein>
<feature type="domain" description="Transcription factor NikR nickel binding C-terminal" evidence="9">
    <location>
        <begin position="56"/>
        <end position="132"/>
    </location>
</feature>
<evidence type="ECO:0000313" key="11">
    <source>
        <dbReference type="Proteomes" id="UP000051373"/>
    </source>
</evidence>
<dbReference type="SUPFAM" id="SSF55021">
    <property type="entry name" value="ACT-like"/>
    <property type="match status" value="1"/>
</dbReference>
<comment type="cofactor">
    <cofactor evidence="7">
        <name>Ni(2+)</name>
        <dbReference type="ChEBI" id="CHEBI:49786"/>
    </cofactor>
    <text evidence="7">Binds 1 nickel ion per subunit.</text>
</comment>
<dbReference type="GO" id="GO:0010045">
    <property type="term" value="P:response to nickel cation"/>
    <property type="evidence" value="ECO:0007669"/>
    <property type="project" value="InterPro"/>
</dbReference>
<evidence type="ECO:0000256" key="3">
    <source>
        <dbReference type="ARBA" id="ARBA00022723"/>
    </source>
</evidence>
<evidence type="ECO:0000313" key="10">
    <source>
        <dbReference type="EMBL" id="KPK63488.1"/>
    </source>
</evidence>
<keyword evidence="3 7" id="KW-0479">Metal-binding</keyword>
<proteinExistence type="inferred from homology"/>
<feature type="binding site" evidence="7">
    <location>
        <position position="90"/>
    </location>
    <ligand>
        <name>Ni(2+)</name>
        <dbReference type="ChEBI" id="CHEBI:49786"/>
    </ligand>
</feature>
<evidence type="ECO:0000259" key="9">
    <source>
        <dbReference type="Pfam" id="PF08753"/>
    </source>
</evidence>
<dbReference type="InterPro" id="IPR010985">
    <property type="entry name" value="Ribbon_hlx_hlx"/>
</dbReference>
<feature type="binding site" evidence="7">
    <location>
        <position position="79"/>
    </location>
    <ligand>
        <name>Ni(2+)</name>
        <dbReference type="ChEBI" id="CHEBI:49786"/>
    </ligand>
</feature>
<dbReference type="InterPro" id="IPR002145">
    <property type="entry name" value="CopG"/>
</dbReference>
<keyword evidence="2 7" id="KW-0533">Nickel</keyword>
<dbReference type="InterPro" id="IPR013321">
    <property type="entry name" value="Arc_rbn_hlx_hlx"/>
</dbReference>
<dbReference type="GO" id="GO:0003677">
    <property type="term" value="F:DNA binding"/>
    <property type="evidence" value="ECO:0007669"/>
    <property type="project" value="UniProtKB-KW"/>
</dbReference>
<dbReference type="Pfam" id="PF01402">
    <property type="entry name" value="RHH_1"/>
    <property type="match status" value="1"/>
</dbReference>
<feature type="binding site" evidence="7">
    <location>
        <position position="98"/>
    </location>
    <ligand>
        <name>Ni(2+)</name>
        <dbReference type="ChEBI" id="CHEBI:49786"/>
    </ligand>
</feature>
<evidence type="ECO:0000256" key="1">
    <source>
        <dbReference type="ARBA" id="ARBA00008478"/>
    </source>
</evidence>
<comment type="caution">
    <text evidence="10">The sequence shown here is derived from an EMBL/GenBank/DDBJ whole genome shotgun (WGS) entry which is preliminary data.</text>
</comment>
<dbReference type="NCBIfam" id="NF003381">
    <property type="entry name" value="PRK04460.1"/>
    <property type="match status" value="1"/>
</dbReference>
<dbReference type="InterPro" id="IPR050192">
    <property type="entry name" value="CopG/NikR_regulator"/>
</dbReference>
<dbReference type="AlphaFoldDB" id="A0A0S8FRT6"/>
<dbReference type="Gene3D" id="1.10.1220.10">
    <property type="entry name" value="Met repressor-like"/>
    <property type="match status" value="1"/>
</dbReference>
<dbReference type="InterPro" id="IPR027271">
    <property type="entry name" value="Acetolactate_synth/TF_NikR_C"/>
</dbReference>
<dbReference type="NCBIfam" id="NF002815">
    <property type="entry name" value="PRK02967.1"/>
    <property type="match status" value="1"/>
</dbReference>
<dbReference type="GO" id="GO:0016151">
    <property type="term" value="F:nickel cation binding"/>
    <property type="evidence" value="ECO:0007669"/>
    <property type="project" value="UniProtKB-UniRule"/>
</dbReference>
<evidence type="ECO:0000256" key="6">
    <source>
        <dbReference type="ARBA" id="ARBA00023163"/>
    </source>
</evidence>
<evidence type="ECO:0000256" key="5">
    <source>
        <dbReference type="ARBA" id="ARBA00023125"/>
    </source>
</evidence>
<keyword evidence="4 7" id="KW-0805">Transcription regulation</keyword>
<dbReference type="HAMAP" id="MF_00476">
    <property type="entry name" value="NikR"/>
    <property type="match status" value="1"/>
</dbReference>
<dbReference type="PANTHER" id="PTHR34719">
    <property type="entry name" value="NICKEL-RESPONSIVE REGULATOR"/>
    <property type="match status" value="1"/>
</dbReference>
<accession>A0A0S8FRT6</accession>
<dbReference type="SUPFAM" id="SSF47598">
    <property type="entry name" value="Ribbon-helix-helix"/>
    <property type="match status" value="1"/>
</dbReference>
<evidence type="ECO:0000256" key="7">
    <source>
        <dbReference type="HAMAP-Rule" id="MF_00476"/>
    </source>
</evidence>
<sequence>MVGAVRFGVSMSKDLLKTFDQLIKATGYRNRSEAIRDLIRERLVKQEWQLTNKETVGTITLVYSHDVHELTEVLTALQHKYHKQIISTMHIHLDKHNCLEVLVVKGKGKQIKRIADRLMSTKGVKHGKLTTTTTGRRLT</sequence>
<keyword evidence="6 7" id="KW-0804">Transcription</keyword>
<evidence type="ECO:0000256" key="4">
    <source>
        <dbReference type="ARBA" id="ARBA00023015"/>
    </source>
</evidence>
<feature type="domain" description="Ribbon-helix-helix protein CopG" evidence="8">
    <location>
        <begin position="5"/>
        <end position="45"/>
    </location>
</feature>
<reference evidence="10 11" key="1">
    <citation type="journal article" date="2015" name="Microbiome">
        <title>Genomic resolution of linkages in carbon, nitrogen, and sulfur cycling among widespread estuary sediment bacteria.</title>
        <authorList>
            <person name="Baker B.J."/>
            <person name="Lazar C.S."/>
            <person name="Teske A.P."/>
            <person name="Dick G.J."/>
        </authorList>
    </citation>
    <scope>NUCLEOTIDE SEQUENCE [LARGE SCALE GENOMIC DNA]</scope>
    <source>
        <strain evidence="10">SM23_42</strain>
    </source>
</reference>
<comment type="function">
    <text evidence="7">Transcriptional regulator.</text>
</comment>
<dbReference type="InterPro" id="IPR045865">
    <property type="entry name" value="ACT-like_dom_sf"/>
</dbReference>
<dbReference type="Gene3D" id="3.30.70.1150">
    <property type="entry name" value="ACT-like. Chain A, domain 2"/>
    <property type="match status" value="1"/>
</dbReference>
<dbReference type="CDD" id="cd22231">
    <property type="entry name" value="RHH_NikR_HicB-like"/>
    <property type="match status" value="1"/>
</dbReference>
<dbReference type="Pfam" id="PF08753">
    <property type="entry name" value="NikR_C"/>
    <property type="match status" value="1"/>
</dbReference>
<dbReference type="InterPro" id="IPR014864">
    <property type="entry name" value="TF_NikR_Ni-bd_C"/>
</dbReference>
<organism evidence="10 11">
    <name type="scientific">candidate division WOR_3 bacterium SM23_42</name>
    <dbReference type="NCBI Taxonomy" id="1703779"/>
    <lineage>
        <taxon>Bacteria</taxon>
        <taxon>Bacteria division WOR-3</taxon>
    </lineage>
</organism>
<dbReference type="PANTHER" id="PTHR34719:SF2">
    <property type="entry name" value="NICKEL-RESPONSIVE REGULATOR"/>
    <property type="match status" value="1"/>
</dbReference>
<dbReference type="EMBL" id="LJUJ01000012">
    <property type="protein sequence ID" value="KPK63488.1"/>
    <property type="molecule type" value="Genomic_DNA"/>
</dbReference>
<gene>
    <name evidence="10" type="ORF">AMJ83_06860</name>
</gene>
<dbReference type="Proteomes" id="UP000051373">
    <property type="component" value="Unassembled WGS sequence"/>
</dbReference>
<dbReference type="STRING" id="1703779.AMJ83_06860"/>
<dbReference type="PATRIC" id="fig|1703779.3.peg.1820"/>
<name>A0A0S8FRT6_UNCW3</name>
<dbReference type="InterPro" id="IPR022988">
    <property type="entry name" value="Ni_resp_reg_NikR"/>
</dbReference>
<dbReference type="NCBIfam" id="NF001884">
    <property type="entry name" value="PRK00630.1"/>
    <property type="match status" value="1"/>
</dbReference>
<evidence type="ECO:0000259" key="8">
    <source>
        <dbReference type="Pfam" id="PF01402"/>
    </source>
</evidence>
<evidence type="ECO:0000256" key="2">
    <source>
        <dbReference type="ARBA" id="ARBA00022596"/>
    </source>
</evidence>
<dbReference type="GO" id="GO:0003700">
    <property type="term" value="F:DNA-binding transcription factor activity"/>
    <property type="evidence" value="ECO:0007669"/>
    <property type="project" value="UniProtKB-UniRule"/>
</dbReference>
<dbReference type="NCBIfam" id="NF002169">
    <property type="entry name" value="PRK01002.1"/>
    <property type="match status" value="1"/>
</dbReference>
<feature type="binding site" evidence="7">
    <location>
        <position position="92"/>
    </location>
    <ligand>
        <name>Ni(2+)</name>
        <dbReference type="ChEBI" id="CHEBI:49786"/>
    </ligand>
</feature>
<keyword evidence="5 7" id="KW-0238">DNA-binding</keyword>
<comment type="similarity">
    <text evidence="1 7">Belongs to the transcriptional regulatory CopG/NikR family.</text>
</comment>